<evidence type="ECO:0000259" key="4">
    <source>
        <dbReference type="Pfam" id="PF25990"/>
    </source>
</evidence>
<proteinExistence type="predicted"/>
<comment type="subcellular location">
    <subcellularLocation>
        <location evidence="1">Cell envelope</location>
    </subcellularLocation>
</comment>
<gene>
    <name evidence="5" type="ORF">SAMN06265379_10890</name>
</gene>
<evidence type="ECO:0000256" key="3">
    <source>
        <dbReference type="SAM" id="Coils"/>
    </source>
</evidence>
<feature type="coiled-coil region" evidence="3">
    <location>
        <begin position="107"/>
        <end position="219"/>
    </location>
</feature>
<accession>A0A521EBC3</accession>
<name>A0A521EBC3_SACCC</name>
<evidence type="ECO:0000256" key="1">
    <source>
        <dbReference type="ARBA" id="ARBA00004196"/>
    </source>
</evidence>
<dbReference type="InterPro" id="IPR050465">
    <property type="entry name" value="UPF0194_transport"/>
</dbReference>
<keyword evidence="2 3" id="KW-0175">Coiled coil</keyword>
<evidence type="ECO:0000256" key="2">
    <source>
        <dbReference type="ARBA" id="ARBA00023054"/>
    </source>
</evidence>
<dbReference type="AlphaFoldDB" id="A0A521EBC3"/>
<dbReference type="GO" id="GO:0030313">
    <property type="term" value="C:cell envelope"/>
    <property type="evidence" value="ECO:0007669"/>
    <property type="project" value="UniProtKB-SubCell"/>
</dbReference>
<evidence type="ECO:0000313" key="6">
    <source>
        <dbReference type="Proteomes" id="UP000319040"/>
    </source>
</evidence>
<feature type="domain" description="YknX-like beta-barrel" evidence="4">
    <location>
        <begin position="269"/>
        <end position="338"/>
    </location>
</feature>
<evidence type="ECO:0000313" key="5">
    <source>
        <dbReference type="EMBL" id="SMO81234.1"/>
    </source>
</evidence>
<protein>
    <submittedName>
        <fullName evidence="5">Multidrug efflux pump subunit AcrA (Membrane-fusion protein)</fullName>
    </submittedName>
</protein>
<keyword evidence="6" id="KW-1185">Reference proteome</keyword>
<reference evidence="5 6" key="1">
    <citation type="submission" date="2017-05" db="EMBL/GenBank/DDBJ databases">
        <authorList>
            <person name="Varghese N."/>
            <person name="Submissions S."/>
        </authorList>
    </citation>
    <scope>NUCLEOTIDE SEQUENCE [LARGE SCALE GENOMIC DNA]</scope>
    <source>
        <strain evidence="5 6">DSM 27040</strain>
    </source>
</reference>
<dbReference type="Pfam" id="PF25990">
    <property type="entry name" value="Beta-barrel_YknX"/>
    <property type="match status" value="1"/>
</dbReference>
<sequence length="445" mass="50091">MRMNKKMGALIIASLIFLAGIVYFGFTKTTVLSSNSITTKVVKGKFESFVYSTGQLEAQNSVSINVPTELSARYIDIYEIKVTKIIEEGTVVDSGDYVASLDHSAVEEKMTEALTRLTEELEQYEDAKLDTNINLSNLRDNLVNAKIDLEEKELILKQSVYESPSAIRQAELNFQKAKRNLNQEERNYELKKQQNALKVNRAYNEIERVRTRINEIEKLFEAIDVKAPAPGMLIYSYDRMGNKIRAGSVISRWSPKIAELPDLTSMVSKTFINEVDISKIKVGQKVKVGVDAFPEKEFDGEVTEVANIGQVIPGGDAKVFEVSIKVNGYDKDLRPAMTTVNVITINVLDDVAYVPAEAVFENDSLSYVYLANRPNLRQIVEIGAENENYVQIKQGVEEGETLLMNEPVTESPMEYVGLDIYEYLLKQDSADTIETEKKPLTFNVR</sequence>
<dbReference type="PANTHER" id="PTHR32347">
    <property type="entry name" value="EFFLUX SYSTEM COMPONENT YKNX-RELATED"/>
    <property type="match status" value="1"/>
</dbReference>
<dbReference type="Proteomes" id="UP000319040">
    <property type="component" value="Unassembled WGS sequence"/>
</dbReference>
<dbReference type="EMBL" id="FXTB01000008">
    <property type="protein sequence ID" value="SMO81234.1"/>
    <property type="molecule type" value="Genomic_DNA"/>
</dbReference>
<dbReference type="Gene3D" id="2.40.420.20">
    <property type="match status" value="1"/>
</dbReference>
<dbReference type="InterPro" id="IPR058636">
    <property type="entry name" value="Beta-barrel_YknX"/>
</dbReference>
<dbReference type="Gene3D" id="2.40.30.170">
    <property type="match status" value="1"/>
</dbReference>
<organism evidence="5 6">
    <name type="scientific">Saccharicrinis carchari</name>
    <dbReference type="NCBI Taxonomy" id="1168039"/>
    <lineage>
        <taxon>Bacteria</taxon>
        <taxon>Pseudomonadati</taxon>
        <taxon>Bacteroidota</taxon>
        <taxon>Bacteroidia</taxon>
        <taxon>Marinilabiliales</taxon>
        <taxon>Marinilabiliaceae</taxon>
        <taxon>Saccharicrinis</taxon>
    </lineage>
</organism>